<dbReference type="GO" id="GO:0005524">
    <property type="term" value="F:ATP binding"/>
    <property type="evidence" value="ECO:0007669"/>
    <property type="project" value="UniProtKB-UniRule"/>
</dbReference>
<dbReference type="SUPFAM" id="SSF52540">
    <property type="entry name" value="P-loop containing nucleoside triphosphate hydrolases"/>
    <property type="match status" value="1"/>
</dbReference>
<dbReference type="EC" id="2.7.1.24" evidence="8 9"/>
<keyword evidence="4 8" id="KW-0547">Nucleotide-binding</keyword>
<dbReference type="GO" id="GO:0005737">
    <property type="term" value="C:cytoplasm"/>
    <property type="evidence" value="ECO:0007669"/>
    <property type="project" value="UniProtKB-SubCell"/>
</dbReference>
<evidence type="ECO:0000256" key="2">
    <source>
        <dbReference type="ARBA" id="ARBA00022490"/>
    </source>
</evidence>
<dbReference type="KEGG" id="bths:CNY62_08825"/>
<comment type="pathway">
    <text evidence="8">Cofactor biosynthesis; coenzyme A biosynthesis; CoA from (R)-pantothenate: step 5/5.</text>
</comment>
<accession>A0A1D2K8R8</accession>
<dbReference type="InterPro" id="IPR027417">
    <property type="entry name" value="P-loop_NTPase"/>
</dbReference>
<dbReference type="HAMAP" id="MF_00376">
    <property type="entry name" value="Dephospho_CoA_kinase"/>
    <property type="match status" value="1"/>
</dbReference>
<dbReference type="NCBIfam" id="TIGR00152">
    <property type="entry name" value="dephospho-CoA kinase"/>
    <property type="match status" value="1"/>
</dbReference>
<keyword evidence="7 8" id="KW-0173">Coenzyme A biosynthesis</keyword>
<dbReference type="EMBL" id="CP023483">
    <property type="protein sequence ID" value="ATF26479.1"/>
    <property type="molecule type" value="Genomic_DNA"/>
</dbReference>
<dbReference type="UniPathway" id="UPA00241">
    <property type="reaction ID" value="UER00356"/>
</dbReference>
<dbReference type="Proteomes" id="UP000243591">
    <property type="component" value="Chromosome"/>
</dbReference>
<organism evidence="10 11">
    <name type="scientific">Brochothrix thermosphacta</name>
    <name type="common">Microbacterium thermosphactum</name>
    <dbReference type="NCBI Taxonomy" id="2756"/>
    <lineage>
        <taxon>Bacteria</taxon>
        <taxon>Bacillati</taxon>
        <taxon>Bacillota</taxon>
        <taxon>Bacilli</taxon>
        <taxon>Bacillales</taxon>
        <taxon>Listeriaceae</taxon>
        <taxon>Brochothrix</taxon>
    </lineage>
</organism>
<dbReference type="PANTHER" id="PTHR10695:SF46">
    <property type="entry name" value="BIFUNCTIONAL COENZYME A SYNTHASE-RELATED"/>
    <property type="match status" value="1"/>
</dbReference>
<dbReference type="Pfam" id="PF01121">
    <property type="entry name" value="CoaE"/>
    <property type="match status" value="1"/>
</dbReference>
<sequence length="199" mass="21957">MTTVIGLTGGIASGKSLVSTYLKEKGLPVIDADVVAHEVVAPGQPLVKALIKEFGEKITEGDGINRQALGEIIFANPEKRQKLNSLMHPAIFAKMMMTLSDYQKQQEPIVILDIPLLFESNRLELYDKIWVVAVDEETQKQRLMLRNDLTEQEAVQRITSQLPLAEKIQRADTVIDNNGTPTATFEQVDVALAAVVCDS</sequence>
<comment type="subcellular location">
    <subcellularLocation>
        <location evidence="8">Cytoplasm</location>
    </subcellularLocation>
</comment>
<dbReference type="STRING" id="2756.BFR44_08475"/>
<dbReference type="FunFam" id="3.40.50.300:FF:000991">
    <property type="entry name" value="Dephospho-CoA kinase"/>
    <property type="match status" value="1"/>
</dbReference>
<proteinExistence type="inferred from homology"/>
<dbReference type="RefSeq" id="WP_069125346.1">
    <property type="nucleotide sequence ID" value="NZ_CBCPHX010000002.1"/>
</dbReference>
<comment type="function">
    <text evidence="8">Catalyzes the phosphorylation of the 3'-hydroxyl group of dephosphocoenzyme A to form coenzyme A.</text>
</comment>
<evidence type="ECO:0000256" key="3">
    <source>
        <dbReference type="ARBA" id="ARBA00022679"/>
    </source>
</evidence>
<dbReference type="GO" id="GO:0004140">
    <property type="term" value="F:dephospho-CoA kinase activity"/>
    <property type="evidence" value="ECO:0007669"/>
    <property type="project" value="UniProtKB-UniRule"/>
</dbReference>
<keyword evidence="5 8" id="KW-0418">Kinase</keyword>
<comment type="similarity">
    <text evidence="1 8">Belongs to the CoaE family.</text>
</comment>
<evidence type="ECO:0000256" key="7">
    <source>
        <dbReference type="ARBA" id="ARBA00022993"/>
    </source>
</evidence>
<dbReference type="AlphaFoldDB" id="A0A1D2K8R8"/>
<dbReference type="Gene3D" id="3.40.50.300">
    <property type="entry name" value="P-loop containing nucleotide triphosphate hydrolases"/>
    <property type="match status" value="1"/>
</dbReference>
<comment type="catalytic activity">
    <reaction evidence="8">
        <text>3'-dephospho-CoA + ATP = ADP + CoA + H(+)</text>
        <dbReference type="Rhea" id="RHEA:18245"/>
        <dbReference type="ChEBI" id="CHEBI:15378"/>
        <dbReference type="ChEBI" id="CHEBI:30616"/>
        <dbReference type="ChEBI" id="CHEBI:57287"/>
        <dbReference type="ChEBI" id="CHEBI:57328"/>
        <dbReference type="ChEBI" id="CHEBI:456216"/>
        <dbReference type="EC" id="2.7.1.24"/>
    </reaction>
</comment>
<keyword evidence="11" id="KW-1185">Reference proteome</keyword>
<name>A0A1D2K8R8_BROTH</name>
<dbReference type="GO" id="GO:0015937">
    <property type="term" value="P:coenzyme A biosynthetic process"/>
    <property type="evidence" value="ECO:0007669"/>
    <property type="project" value="UniProtKB-UniRule"/>
</dbReference>
<dbReference type="OrthoDB" id="9812943at2"/>
<evidence type="ECO:0000313" key="11">
    <source>
        <dbReference type="Proteomes" id="UP000243591"/>
    </source>
</evidence>
<dbReference type="CDD" id="cd02022">
    <property type="entry name" value="DPCK"/>
    <property type="match status" value="1"/>
</dbReference>
<feature type="binding site" evidence="8">
    <location>
        <begin position="12"/>
        <end position="17"/>
    </location>
    <ligand>
        <name>ATP</name>
        <dbReference type="ChEBI" id="CHEBI:30616"/>
    </ligand>
</feature>
<evidence type="ECO:0000256" key="8">
    <source>
        <dbReference type="HAMAP-Rule" id="MF_00376"/>
    </source>
</evidence>
<keyword evidence="2 8" id="KW-0963">Cytoplasm</keyword>
<evidence type="ECO:0000256" key="4">
    <source>
        <dbReference type="ARBA" id="ARBA00022741"/>
    </source>
</evidence>
<evidence type="ECO:0000256" key="1">
    <source>
        <dbReference type="ARBA" id="ARBA00009018"/>
    </source>
</evidence>
<reference evidence="10 11" key="1">
    <citation type="submission" date="2017-09" db="EMBL/GenBank/DDBJ databases">
        <title>Complete Genome Sequences of Two Strains of the Meat Spoilage Bacterium Brochothrix thermosphacta Isolated from Ground Chicken.</title>
        <authorList>
            <person name="Paoli G.C."/>
            <person name="Wijey C."/>
            <person name="Chen C.-Y."/>
            <person name="Nguyen L."/>
            <person name="Yan X."/>
            <person name="Irwin P.L."/>
        </authorList>
    </citation>
    <scope>NUCLEOTIDE SEQUENCE [LARGE SCALE GENOMIC DNA]</scope>
    <source>
        <strain evidence="10 11">BI</strain>
    </source>
</reference>
<protein>
    <recommendedName>
        <fullName evidence="8 9">Dephospho-CoA kinase</fullName>
        <ecNumber evidence="8 9">2.7.1.24</ecNumber>
    </recommendedName>
    <alternativeName>
        <fullName evidence="8">Dephosphocoenzyme A kinase</fullName>
    </alternativeName>
</protein>
<dbReference type="PROSITE" id="PS51219">
    <property type="entry name" value="DPCK"/>
    <property type="match status" value="1"/>
</dbReference>
<evidence type="ECO:0000313" key="10">
    <source>
        <dbReference type="EMBL" id="ATF26479.1"/>
    </source>
</evidence>
<keyword evidence="6 8" id="KW-0067">ATP-binding</keyword>
<gene>
    <name evidence="8" type="primary">coaE</name>
    <name evidence="10" type="ORF">CNY62_08825</name>
</gene>
<evidence type="ECO:0000256" key="5">
    <source>
        <dbReference type="ARBA" id="ARBA00022777"/>
    </source>
</evidence>
<dbReference type="PANTHER" id="PTHR10695">
    <property type="entry name" value="DEPHOSPHO-COA KINASE-RELATED"/>
    <property type="match status" value="1"/>
</dbReference>
<dbReference type="InterPro" id="IPR001977">
    <property type="entry name" value="Depp_CoAkinase"/>
</dbReference>
<evidence type="ECO:0000256" key="6">
    <source>
        <dbReference type="ARBA" id="ARBA00022840"/>
    </source>
</evidence>
<evidence type="ECO:0000256" key="9">
    <source>
        <dbReference type="NCBIfam" id="TIGR00152"/>
    </source>
</evidence>
<keyword evidence="3 8" id="KW-0808">Transferase</keyword>